<evidence type="ECO:0000256" key="1">
    <source>
        <dbReference type="ARBA" id="ARBA00004141"/>
    </source>
</evidence>
<comment type="caution">
    <text evidence="10">The sequence shown here is derived from an EMBL/GenBank/DDBJ whole genome shotgun (WGS) entry which is preliminary data.</text>
</comment>
<keyword evidence="6 8" id="KW-0472">Membrane</keyword>
<accession>A0A6A4X3R3</accession>
<dbReference type="EMBL" id="VIIS01000067">
    <property type="protein sequence ID" value="KAF0313855.1"/>
    <property type="molecule type" value="Genomic_DNA"/>
</dbReference>
<comment type="subcellular location">
    <subcellularLocation>
        <location evidence="1">Membrane</location>
        <topology evidence="1">Multi-pass membrane protein</topology>
    </subcellularLocation>
</comment>
<reference evidence="10 11" key="1">
    <citation type="submission" date="2019-07" db="EMBL/GenBank/DDBJ databases">
        <title>Draft genome assembly of a fouling barnacle, Amphibalanus amphitrite (Darwin, 1854): The first reference genome for Thecostraca.</title>
        <authorList>
            <person name="Kim W."/>
        </authorList>
    </citation>
    <scope>NUCLEOTIDE SEQUENCE [LARGE SCALE GENOMIC DNA]</scope>
    <source>
        <strain evidence="10">SNU_AA5</strain>
        <tissue evidence="10">Soma without cirri and trophi</tissue>
    </source>
</reference>
<keyword evidence="11" id="KW-1185">Reference proteome</keyword>
<dbReference type="GO" id="GO:0015271">
    <property type="term" value="F:outward rectifier potassium channel activity"/>
    <property type="evidence" value="ECO:0007669"/>
    <property type="project" value="TreeGrafter"/>
</dbReference>
<evidence type="ECO:0000256" key="5">
    <source>
        <dbReference type="ARBA" id="ARBA00023065"/>
    </source>
</evidence>
<dbReference type="PANTHER" id="PTHR11003">
    <property type="entry name" value="POTASSIUM CHANNEL, SUBFAMILY K"/>
    <property type="match status" value="1"/>
</dbReference>
<evidence type="ECO:0000256" key="6">
    <source>
        <dbReference type="ARBA" id="ARBA00023136"/>
    </source>
</evidence>
<dbReference type="Gene3D" id="1.10.287.70">
    <property type="match status" value="1"/>
</dbReference>
<keyword evidence="5" id="KW-0406">Ion transport</keyword>
<evidence type="ECO:0000259" key="9">
    <source>
        <dbReference type="Pfam" id="PF07885"/>
    </source>
</evidence>
<feature type="transmembrane region" description="Helical" evidence="8">
    <location>
        <begin position="40"/>
        <end position="59"/>
    </location>
</feature>
<feature type="transmembrane region" description="Helical" evidence="8">
    <location>
        <begin position="71"/>
        <end position="91"/>
    </location>
</feature>
<keyword evidence="7 10" id="KW-0407">Ion channel</keyword>
<dbReference type="Pfam" id="PF07885">
    <property type="entry name" value="Ion_trans_2"/>
    <property type="match status" value="1"/>
</dbReference>
<evidence type="ECO:0000256" key="8">
    <source>
        <dbReference type="SAM" id="Phobius"/>
    </source>
</evidence>
<evidence type="ECO:0000313" key="10">
    <source>
        <dbReference type="EMBL" id="KAF0313855.1"/>
    </source>
</evidence>
<evidence type="ECO:0000256" key="7">
    <source>
        <dbReference type="ARBA" id="ARBA00023303"/>
    </source>
</evidence>
<name>A0A6A4X3R3_AMPAM</name>
<dbReference type="PANTHER" id="PTHR11003:SF345">
    <property type="entry name" value="TWIK FAMILY OF POTASSIUM CHANNELS PROTEIN 18"/>
    <property type="match status" value="1"/>
</dbReference>
<dbReference type="Proteomes" id="UP000440578">
    <property type="component" value="Unassembled WGS sequence"/>
</dbReference>
<evidence type="ECO:0000256" key="4">
    <source>
        <dbReference type="ARBA" id="ARBA00022989"/>
    </source>
</evidence>
<dbReference type="AlphaFoldDB" id="A0A6A4X3R3"/>
<dbReference type="GO" id="GO:0030322">
    <property type="term" value="P:stabilization of membrane potential"/>
    <property type="evidence" value="ECO:0007669"/>
    <property type="project" value="TreeGrafter"/>
</dbReference>
<proteinExistence type="predicted"/>
<dbReference type="InterPro" id="IPR003280">
    <property type="entry name" value="2pore_dom_K_chnl"/>
</dbReference>
<protein>
    <submittedName>
        <fullName evidence="10">Potassium channel subfamily K member 10</fullName>
    </submittedName>
</protein>
<dbReference type="GO" id="GO:0005886">
    <property type="term" value="C:plasma membrane"/>
    <property type="evidence" value="ECO:0007669"/>
    <property type="project" value="TreeGrafter"/>
</dbReference>
<keyword evidence="3 8" id="KW-0812">Transmembrane</keyword>
<evidence type="ECO:0000313" key="11">
    <source>
        <dbReference type="Proteomes" id="UP000440578"/>
    </source>
</evidence>
<organism evidence="10 11">
    <name type="scientific">Amphibalanus amphitrite</name>
    <name type="common">Striped barnacle</name>
    <name type="synonym">Balanus amphitrite</name>
    <dbReference type="NCBI Taxonomy" id="1232801"/>
    <lineage>
        <taxon>Eukaryota</taxon>
        <taxon>Metazoa</taxon>
        <taxon>Ecdysozoa</taxon>
        <taxon>Arthropoda</taxon>
        <taxon>Crustacea</taxon>
        <taxon>Multicrustacea</taxon>
        <taxon>Cirripedia</taxon>
        <taxon>Thoracica</taxon>
        <taxon>Thoracicalcarea</taxon>
        <taxon>Balanomorpha</taxon>
        <taxon>Balanoidea</taxon>
        <taxon>Balanidae</taxon>
        <taxon>Amphibalaninae</taxon>
        <taxon>Amphibalanus</taxon>
    </lineage>
</organism>
<keyword evidence="4 8" id="KW-1133">Transmembrane helix</keyword>
<dbReference type="OrthoDB" id="297496at2759"/>
<evidence type="ECO:0000256" key="3">
    <source>
        <dbReference type="ARBA" id="ARBA00022692"/>
    </source>
</evidence>
<dbReference type="InterPro" id="IPR013099">
    <property type="entry name" value="K_chnl_dom"/>
</dbReference>
<dbReference type="GO" id="GO:0022841">
    <property type="term" value="F:potassium ion leak channel activity"/>
    <property type="evidence" value="ECO:0007669"/>
    <property type="project" value="TreeGrafter"/>
</dbReference>
<feature type="domain" description="Potassium channel" evidence="9">
    <location>
        <begin position="40"/>
        <end position="94"/>
    </location>
</feature>
<evidence type="ECO:0000256" key="2">
    <source>
        <dbReference type="ARBA" id="ARBA00022448"/>
    </source>
</evidence>
<keyword evidence="2" id="KW-0813">Transport</keyword>
<dbReference type="SUPFAM" id="SSF81324">
    <property type="entry name" value="Voltage-gated potassium channels"/>
    <property type="match status" value="1"/>
</dbReference>
<gene>
    <name evidence="10" type="primary">Kcnk10</name>
    <name evidence="10" type="ORF">FJT64_015598</name>
</gene>
<sequence>MTAQAGRLLPAEHSGTGWQLRQLLCGSGSDRLQSQQPEPAWSFIDALFFCLTVVTTIGYGQLSPRTAGGQLFCLLYALVGIPISGLLLAGLSDLLAGRLLSFYHTTWAKRHGRSKCAHTTRTLIKKDNRQADHLLSALTRAPLGSVYNTPYWGGGGLFIAPPPNSETTGPIVKIQTASDSPGKTVERNLISLTSRSPMTSQVRSK</sequence>